<dbReference type="InterPro" id="IPR024401">
    <property type="entry name" value="WYL_prot"/>
</dbReference>
<protein>
    <submittedName>
        <fullName evidence="1">DUF2693 domain-containing protein</fullName>
    </submittedName>
</protein>
<comment type="caution">
    <text evidence="1">The sequence shown here is derived from an EMBL/GenBank/DDBJ whole genome shotgun (WGS) entry which is preliminary data.</text>
</comment>
<dbReference type="AlphaFoldDB" id="A0A413XHQ5"/>
<evidence type="ECO:0000313" key="2">
    <source>
        <dbReference type="Proteomes" id="UP000286114"/>
    </source>
</evidence>
<organism evidence="1 2">
    <name type="scientific">Bacteroides uniformis</name>
    <dbReference type="NCBI Taxonomy" id="820"/>
    <lineage>
        <taxon>Bacteria</taxon>
        <taxon>Pseudomonadati</taxon>
        <taxon>Bacteroidota</taxon>
        <taxon>Bacteroidia</taxon>
        <taxon>Bacteroidales</taxon>
        <taxon>Bacteroidaceae</taxon>
        <taxon>Bacteroides</taxon>
    </lineage>
</organism>
<reference evidence="1 2" key="1">
    <citation type="submission" date="2018-08" db="EMBL/GenBank/DDBJ databases">
        <title>A genome reference for cultivated species of the human gut microbiota.</title>
        <authorList>
            <person name="Zou Y."/>
            <person name="Xue W."/>
            <person name="Luo G."/>
        </authorList>
    </citation>
    <scope>NUCLEOTIDE SEQUENCE [LARGE SCALE GENOMIC DNA]</scope>
    <source>
        <strain evidence="1 2">AM39-1</strain>
    </source>
</reference>
<proteinExistence type="predicted"/>
<accession>A0A413XHQ5</accession>
<dbReference type="Pfam" id="PF10902">
    <property type="entry name" value="WYL_2"/>
    <property type="match status" value="1"/>
</dbReference>
<sequence>MATTLKNALREILNLAWQFVKKNGYTISEAMKVAWANYKLKQAMKNKIVRFYYRKVSGEIREAFGSLQEKLLPATKESGRKPNDTLFTYYDTERESWRSFKRANLLSIGEFKKI</sequence>
<gene>
    <name evidence="1" type="ORF">DW873_00085</name>
</gene>
<dbReference type="EMBL" id="QSHA01000001">
    <property type="protein sequence ID" value="RHB77438.1"/>
    <property type="molecule type" value="Genomic_DNA"/>
</dbReference>
<evidence type="ECO:0000313" key="1">
    <source>
        <dbReference type="EMBL" id="RHB77438.1"/>
    </source>
</evidence>
<name>A0A413XHQ5_BACUN</name>
<dbReference type="Proteomes" id="UP000286114">
    <property type="component" value="Unassembled WGS sequence"/>
</dbReference>
<dbReference type="RefSeq" id="WP_117880680.1">
    <property type="nucleotide sequence ID" value="NZ_JAQNRB010000001.1"/>
</dbReference>